<dbReference type="PANTHER" id="PTHR34835">
    <property type="entry name" value="OS07G0283600 PROTEIN-RELATED"/>
    <property type="match status" value="1"/>
</dbReference>
<protein>
    <submittedName>
        <fullName evidence="1">Uncharacterized protein</fullName>
    </submittedName>
</protein>
<dbReference type="PANTHER" id="PTHR34835:SF34">
    <property type="entry name" value="OS08G0555500 PROTEIN"/>
    <property type="match status" value="1"/>
</dbReference>
<name>A0AAE0DVE9_9ROSI</name>
<accession>A0AAE0DVE9</accession>
<evidence type="ECO:0000313" key="1">
    <source>
        <dbReference type="EMBL" id="KAK3188742.1"/>
    </source>
</evidence>
<organism evidence="1 2">
    <name type="scientific">Dipteronia sinensis</name>
    <dbReference type="NCBI Taxonomy" id="43782"/>
    <lineage>
        <taxon>Eukaryota</taxon>
        <taxon>Viridiplantae</taxon>
        <taxon>Streptophyta</taxon>
        <taxon>Embryophyta</taxon>
        <taxon>Tracheophyta</taxon>
        <taxon>Spermatophyta</taxon>
        <taxon>Magnoliopsida</taxon>
        <taxon>eudicotyledons</taxon>
        <taxon>Gunneridae</taxon>
        <taxon>Pentapetalae</taxon>
        <taxon>rosids</taxon>
        <taxon>malvids</taxon>
        <taxon>Sapindales</taxon>
        <taxon>Sapindaceae</taxon>
        <taxon>Hippocastanoideae</taxon>
        <taxon>Acereae</taxon>
        <taxon>Dipteronia</taxon>
    </lineage>
</organism>
<dbReference type="AlphaFoldDB" id="A0AAE0DVE9"/>
<feature type="non-terminal residue" evidence="1">
    <location>
        <position position="117"/>
    </location>
</feature>
<dbReference type="Proteomes" id="UP001281410">
    <property type="component" value="Unassembled WGS sequence"/>
</dbReference>
<sequence>MGLENSRQTISLEGDSKQIKELMEIYKGTSRGIKVNVLIEKIKNLRSADDEFKINFRLFVIGTVLCPQGGIYVSSSYLHVLKDVTVIHIMNWASWCFKLLIDGIRQFKSLGHGGVTG</sequence>
<gene>
    <name evidence="1" type="ORF">Dsin_028303</name>
</gene>
<evidence type="ECO:0000313" key="2">
    <source>
        <dbReference type="Proteomes" id="UP001281410"/>
    </source>
</evidence>
<reference evidence="1" key="1">
    <citation type="journal article" date="2023" name="Plant J.">
        <title>Genome sequences and population genomics provide insights into the demographic history, inbreeding, and mutation load of two 'living fossil' tree species of Dipteronia.</title>
        <authorList>
            <person name="Feng Y."/>
            <person name="Comes H.P."/>
            <person name="Chen J."/>
            <person name="Zhu S."/>
            <person name="Lu R."/>
            <person name="Zhang X."/>
            <person name="Li P."/>
            <person name="Qiu J."/>
            <person name="Olsen K.M."/>
            <person name="Qiu Y."/>
        </authorList>
    </citation>
    <scope>NUCLEOTIDE SEQUENCE</scope>
    <source>
        <strain evidence="1">NBL</strain>
    </source>
</reference>
<dbReference type="EMBL" id="JANJYJ010000009">
    <property type="protein sequence ID" value="KAK3188742.1"/>
    <property type="molecule type" value="Genomic_DNA"/>
</dbReference>
<comment type="caution">
    <text evidence="1">The sequence shown here is derived from an EMBL/GenBank/DDBJ whole genome shotgun (WGS) entry which is preliminary data.</text>
</comment>
<proteinExistence type="predicted"/>
<keyword evidence="2" id="KW-1185">Reference proteome</keyword>